<evidence type="ECO:0000259" key="5">
    <source>
        <dbReference type="PROSITE" id="PS50048"/>
    </source>
</evidence>
<sequence length="666" mass="73615">MENTSRSQVPHPPTDLPQLSCQLCRSRKIKCDKLQPCTACASAGAQCVSVHRLRLPRGRHVHHNGQQATILPRPPKPLDDDLRRRIRRLEALVSRASPSSVGSPRGETTASLSTASTSGVTNNKHHVVMQHPEHFWTNLTEEIHGLCDIVESSPEEAEDDTAQTPAEAATSLPHGGIRLLGLSSSAQLCEIYLEQVDPIIKILHRPSVSKHLIQGEAYLNYPSGHTSVEVLDAAVLYSAVASMTDTQCTARLGRDRTTLLGDTRQACEASLERAGLLTTRDMTVLQAFLLYLSGRQVEEQSRAVWTLMAVAVRVAKALSLNLEDNKVGKEMPSFFVQQMRRHLWMTICLMDVQAGFAMSSEPLLSVAEAHASYRLPRHINDAEYGTDTQIQDAPPDRPGLTDTTYALIKYRLQLFGRQAEFPSEFGSKSRQELADDFAQDMMTRAFICDPEQSTFAWLVFHSAQCFVAGARVAVLRRPKGQERACRGQGNPELVRAYAQVLEKTVLMHTDARGERYRWAMTVRWHGLAIALAECYLCAKEASPAVKSLLREVWPTMEAAYTHHEGIIARYRGGTLQGPLGKLMARTRQTVAALGIPVGSASSTPQSLSTANTVVPTENTSITDTQEGSWDTPDSWNACWDDLLTTAALDDDWAMLDTQFYDSSLKT</sequence>
<accession>A0ABP0BJP4</accession>
<feature type="domain" description="Zn(2)-C6 fungal-type" evidence="5">
    <location>
        <begin position="20"/>
        <end position="49"/>
    </location>
</feature>
<dbReference type="InterPro" id="IPR050613">
    <property type="entry name" value="Sec_Metabolite_Reg"/>
</dbReference>
<dbReference type="Proteomes" id="UP001642482">
    <property type="component" value="Unassembled WGS sequence"/>
</dbReference>
<dbReference type="PANTHER" id="PTHR31001">
    <property type="entry name" value="UNCHARACTERIZED TRANSCRIPTIONAL REGULATORY PROTEIN"/>
    <property type="match status" value="1"/>
</dbReference>
<evidence type="ECO:0000313" key="7">
    <source>
        <dbReference type="Proteomes" id="UP001642482"/>
    </source>
</evidence>
<evidence type="ECO:0000256" key="4">
    <source>
        <dbReference type="SAM" id="MobiDB-lite"/>
    </source>
</evidence>
<reference evidence="6 7" key="1">
    <citation type="submission" date="2024-01" db="EMBL/GenBank/DDBJ databases">
        <authorList>
            <person name="Allen C."/>
            <person name="Tagirdzhanova G."/>
        </authorList>
    </citation>
    <scope>NUCLEOTIDE SEQUENCE [LARGE SCALE GENOMIC DNA]</scope>
</reference>
<dbReference type="CDD" id="cd12148">
    <property type="entry name" value="fungal_TF_MHR"/>
    <property type="match status" value="1"/>
</dbReference>
<feature type="region of interest" description="Disordered" evidence="4">
    <location>
        <begin position="94"/>
        <end position="119"/>
    </location>
</feature>
<evidence type="ECO:0000313" key="6">
    <source>
        <dbReference type="EMBL" id="CAK7219847.1"/>
    </source>
</evidence>
<comment type="subcellular location">
    <subcellularLocation>
        <location evidence="1">Nucleus</location>
    </subcellularLocation>
</comment>
<dbReference type="CDD" id="cd00067">
    <property type="entry name" value="GAL4"/>
    <property type="match status" value="1"/>
</dbReference>
<gene>
    <name evidence="6" type="ORF">SEUCBS140593_004031</name>
</gene>
<evidence type="ECO:0000256" key="3">
    <source>
        <dbReference type="ARBA" id="ARBA00023242"/>
    </source>
</evidence>
<keyword evidence="7" id="KW-1185">Reference proteome</keyword>
<protein>
    <recommendedName>
        <fullName evidence="5">Zn(2)-C6 fungal-type domain-containing protein</fullName>
    </recommendedName>
</protein>
<dbReference type="SUPFAM" id="SSF57701">
    <property type="entry name" value="Zn2/Cys6 DNA-binding domain"/>
    <property type="match status" value="1"/>
</dbReference>
<dbReference type="Pfam" id="PF00172">
    <property type="entry name" value="Zn_clus"/>
    <property type="match status" value="1"/>
</dbReference>
<dbReference type="PROSITE" id="PS50048">
    <property type="entry name" value="ZN2_CY6_FUNGAL_2"/>
    <property type="match status" value="1"/>
</dbReference>
<dbReference type="InterPro" id="IPR007219">
    <property type="entry name" value="XnlR_reg_dom"/>
</dbReference>
<dbReference type="Pfam" id="PF04082">
    <property type="entry name" value="Fungal_trans"/>
    <property type="match status" value="1"/>
</dbReference>
<comment type="caution">
    <text evidence="6">The sequence shown here is derived from an EMBL/GenBank/DDBJ whole genome shotgun (WGS) entry which is preliminary data.</text>
</comment>
<keyword evidence="2" id="KW-0479">Metal-binding</keyword>
<keyword evidence="3" id="KW-0539">Nucleus</keyword>
<organism evidence="6 7">
    <name type="scientific">Sporothrix eucalyptigena</name>
    <dbReference type="NCBI Taxonomy" id="1812306"/>
    <lineage>
        <taxon>Eukaryota</taxon>
        <taxon>Fungi</taxon>
        <taxon>Dikarya</taxon>
        <taxon>Ascomycota</taxon>
        <taxon>Pezizomycotina</taxon>
        <taxon>Sordariomycetes</taxon>
        <taxon>Sordariomycetidae</taxon>
        <taxon>Ophiostomatales</taxon>
        <taxon>Ophiostomataceae</taxon>
        <taxon>Sporothrix</taxon>
    </lineage>
</organism>
<feature type="compositionally biased region" description="Low complexity" evidence="4">
    <location>
        <begin position="108"/>
        <end position="118"/>
    </location>
</feature>
<evidence type="ECO:0000256" key="1">
    <source>
        <dbReference type="ARBA" id="ARBA00004123"/>
    </source>
</evidence>
<dbReference type="PANTHER" id="PTHR31001:SF50">
    <property type="entry name" value="ZN(II)2CYS6 TRANSCRIPTION FACTOR (EUROFUNG)"/>
    <property type="match status" value="1"/>
</dbReference>
<dbReference type="SMART" id="SM00066">
    <property type="entry name" value="GAL4"/>
    <property type="match status" value="1"/>
</dbReference>
<dbReference type="InterPro" id="IPR001138">
    <property type="entry name" value="Zn2Cys6_DnaBD"/>
</dbReference>
<dbReference type="PROSITE" id="PS00463">
    <property type="entry name" value="ZN2_CY6_FUNGAL_1"/>
    <property type="match status" value="1"/>
</dbReference>
<dbReference type="InterPro" id="IPR036864">
    <property type="entry name" value="Zn2-C6_fun-type_DNA-bd_sf"/>
</dbReference>
<evidence type="ECO:0000256" key="2">
    <source>
        <dbReference type="ARBA" id="ARBA00022723"/>
    </source>
</evidence>
<dbReference type="Gene3D" id="4.10.240.10">
    <property type="entry name" value="Zn(2)-C6 fungal-type DNA-binding domain"/>
    <property type="match status" value="1"/>
</dbReference>
<dbReference type="EMBL" id="CAWUHD010000033">
    <property type="protein sequence ID" value="CAK7219847.1"/>
    <property type="molecule type" value="Genomic_DNA"/>
</dbReference>
<name>A0ABP0BJP4_9PEZI</name>
<proteinExistence type="predicted"/>